<evidence type="ECO:0000256" key="1">
    <source>
        <dbReference type="SAM" id="Phobius"/>
    </source>
</evidence>
<evidence type="ECO:0008006" key="4">
    <source>
        <dbReference type="Google" id="ProtNLM"/>
    </source>
</evidence>
<feature type="transmembrane region" description="Helical" evidence="1">
    <location>
        <begin position="7"/>
        <end position="25"/>
    </location>
</feature>
<evidence type="ECO:0000313" key="3">
    <source>
        <dbReference type="Proteomes" id="UP000214588"/>
    </source>
</evidence>
<proteinExistence type="predicted"/>
<dbReference type="AlphaFoldDB" id="A0A226BZY0"/>
<sequence>MSKVRSLNTLTIPLLAVCITLFLLYTSMDESIRAEENLEEDVTYLKNIVDDMDGEIELGELTGHAIESKYLSFDEMEQVLQSVMNELAVSNLFSEEYTIDKSKNHNIKTARVVLNNDECELHVSIQSIANKDILLDAQTHIVINITDKTDELEIINDYHKRIRSVFSILGAEGEITTCLSGFLSDKLTKDEKRNLLGEKIDKRDIVNERSFENSNVVKKSGYSSKIENLIMVDDKKQNISLVLSDDKIKGKTAFRVATPLVNSDY</sequence>
<dbReference type="OrthoDB" id="2374820at2"/>
<dbReference type="RefSeq" id="WP_089022678.1">
    <property type="nucleotide sequence ID" value="NZ_NIQC01000003.1"/>
</dbReference>
<dbReference type="EMBL" id="NIQC01000003">
    <property type="protein sequence ID" value="OWZ84608.1"/>
    <property type="molecule type" value="Genomic_DNA"/>
</dbReference>
<dbReference type="InterPro" id="IPR014794">
    <property type="entry name" value="DUF1779"/>
</dbReference>
<keyword evidence="3" id="KW-1185">Reference proteome</keyword>
<dbReference type="InterPro" id="IPR036209">
    <property type="entry name" value="YwmB-like_sf"/>
</dbReference>
<dbReference type="Gene3D" id="3.30.360.40">
    <property type="entry name" value="YwmB-like"/>
    <property type="match status" value="1"/>
</dbReference>
<organism evidence="2 3">
    <name type="scientific">Natranaerobius trueperi</name>
    <dbReference type="NCBI Taxonomy" id="759412"/>
    <lineage>
        <taxon>Bacteria</taxon>
        <taxon>Bacillati</taxon>
        <taxon>Bacillota</taxon>
        <taxon>Clostridia</taxon>
        <taxon>Natranaerobiales</taxon>
        <taxon>Natranaerobiaceae</taxon>
        <taxon>Natranaerobius</taxon>
    </lineage>
</organism>
<evidence type="ECO:0000313" key="2">
    <source>
        <dbReference type="EMBL" id="OWZ84608.1"/>
    </source>
</evidence>
<keyword evidence="1" id="KW-1133">Transmembrane helix</keyword>
<dbReference type="Pfam" id="PF08680">
    <property type="entry name" value="DUF1779"/>
    <property type="match status" value="1"/>
</dbReference>
<dbReference type="Proteomes" id="UP000214588">
    <property type="component" value="Unassembled WGS sequence"/>
</dbReference>
<keyword evidence="1" id="KW-0472">Membrane</keyword>
<comment type="caution">
    <text evidence="2">The sequence shown here is derived from an EMBL/GenBank/DDBJ whole genome shotgun (WGS) entry which is preliminary data.</text>
</comment>
<gene>
    <name evidence="2" type="ORF">CDO51_02280</name>
</gene>
<keyword evidence="1" id="KW-0812">Transmembrane</keyword>
<accession>A0A226BZY0</accession>
<reference evidence="2 3" key="1">
    <citation type="submission" date="2017-06" db="EMBL/GenBank/DDBJ databases">
        <title>Draft Genome Sequence of Natranaerobius trueperi halophilic, alkalithermophilic bacteria from soda lakes.</title>
        <authorList>
            <person name="Zhao B."/>
        </authorList>
    </citation>
    <scope>NUCLEOTIDE SEQUENCE [LARGE SCALE GENOMIC DNA]</scope>
    <source>
        <strain evidence="2 3">DSM 18760</strain>
    </source>
</reference>
<dbReference type="SUPFAM" id="SSF143842">
    <property type="entry name" value="YwmB-like"/>
    <property type="match status" value="1"/>
</dbReference>
<protein>
    <recommendedName>
        <fullName evidence="4">TATA-box binding protein</fullName>
    </recommendedName>
</protein>
<name>A0A226BZY0_9FIRM</name>